<evidence type="ECO:0000256" key="7">
    <source>
        <dbReference type="ARBA" id="ARBA00022840"/>
    </source>
</evidence>
<comment type="subcellular location">
    <subcellularLocation>
        <location evidence="1 9 10">Cytoplasm</location>
    </subcellularLocation>
</comment>
<gene>
    <name evidence="9" type="primary">recF</name>
    <name evidence="12" type="ORF">A2786_00400</name>
</gene>
<dbReference type="GO" id="GO:0005737">
    <property type="term" value="C:cytoplasm"/>
    <property type="evidence" value="ECO:0007669"/>
    <property type="project" value="UniProtKB-SubCell"/>
</dbReference>
<feature type="binding site" evidence="9">
    <location>
        <begin position="30"/>
        <end position="37"/>
    </location>
    <ligand>
        <name>ATP</name>
        <dbReference type="ChEBI" id="CHEBI:30616"/>
    </ligand>
</feature>
<dbReference type="EMBL" id="MHCJ01000006">
    <property type="protein sequence ID" value="OGY17774.1"/>
    <property type="molecule type" value="Genomic_DNA"/>
</dbReference>
<dbReference type="InterPro" id="IPR027417">
    <property type="entry name" value="P-loop_NTPase"/>
</dbReference>
<dbReference type="GO" id="GO:0006260">
    <property type="term" value="P:DNA replication"/>
    <property type="evidence" value="ECO:0007669"/>
    <property type="project" value="UniProtKB-UniRule"/>
</dbReference>
<keyword evidence="9 10" id="KW-0742">SOS response</keyword>
<keyword evidence="9 10" id="KW-0227">DNA damage</keyword>
<keyword evidence="5 9" id="KW-0235">DNA replication</keyword>
<dbReference type="PROSITE" id="PS00618">
    <property type="entry name" value="RECF_2"/>
    <property type="match status" value="1"/>
</dbReference>
<dbReference type="InterPro" id="IPR018078">
    <property type="entry name" value="DNA-binding_RecF_CS"/>
</dbReference>
<dbReference type="PANTHER" id="PTHR32182">
    <property type="entry name" value="DNA REPLICATION AND REPAIR PROTEIN RECF"/>
    <property type="match status" value="1"/>
</dbReference>
<dbReference type="Pfam" id="PF02463">
    <property type="entry name" value="SMC_N"/>
    <property type="match status" value="1"/>
</dbReference>
<dbReference type="GO" id="GO:0003697">
    <property type="term" value="F:single-stranded DNA binding"/>
    <property type="evidence" value="ECO:0007669"/>
    <property type="project" value="UniProtKB-UniRule"/>
</dbReference>
<evidence type="ECO:0000256" key="2">
    <source>
        <dbReference type="ARBA" id="ARBA00008016"/>
    </source>
</evidence>
<evidence type="ECO:0000313" key="13">
    <source>
        <dbReference type="Proteomes" id="UP000179233"/>
    </source>
</evidence>
<keyword evidence="4 9" id="KW-0963">Cytoplasm</keyword>
<keyword evidence="6 9" id="KW-0547">Nucleotide-binding</keyword>
<accession>A0A1G1VR28</accession>
<dbReference type="GO" id="GO:0009432">
    <property type="term" value="P:SOS response"/>
    <property type="evidence" value="ECO:0007669"/>
    <property type="project" value="UniProtKB-UniRule"/>
</dbReference>
<dbReference type="SUPFAM" id="SSF52540">
    <property type="entry name" value="P-loop containing nucleoside triphosphate hydrolases"/>
    <property type="match status" value="1"/>
</dbReference>
<keyword evidence="7 9" id="KW-0067">ATP-binding</keyword>
<keyword evidence="9 10" id="KW-0234">DNA repair</keyword>
<dbReference type="InterPro" id="IPR042174">
    <property type="entry name" value="RecF_2"/>
</dbReference>
<feature type="domain" description="RecF/RecN/SMC N-terminal" evidence="11">
    <location>
        <begin position="4"/>
        <end position="345"/>
    </location>
</feature>
<evidence type="ECO:0000256" key="1">
    <source>
        <dbReference type="ARBA" id="ARBA00004496"/>
    </source>
</evidence>
<comment type="function">
    <text evidence="9 10">The RecF protein is involved in DNA metabolism; it is required for DNA replication and normal SOS inducibility. RecF binds preferentially to single-stranded, linear DNA. It also seems to bind ATP.</text>
</comment>
<dbReference type="GO" id="GO:0000731">
    <property type="term" value="P:DNA synthesis involved in DNA repair"/>
    <property type="evidence" value="ECO:0007669"/>
    <property type="project" value="TreeGrafter"/>
</dbReference>
<dbReference type="InterPro" id="IPR003395">
    <property type="entry name" value="RecF/RecN/SMC_N"/>
</dbReference>
<organism evidence="12 13">
    <name type="scientific">Candidatus Chisholmbacteria bacterium RIFCSPHIGHO2_01_FULL_52_32</name>
    <dbReference type="NCBI Taxonomy" id="1797591"/>
    <lineage>
        <taxon>Bacteria</taxon>
        <taxon>Candidatus Chisholmiibacteriota</taxon>
    </lineage>
</organism>
<dbReference type="Proteomes" id="UP000179233">
    <property type="component" value="Unassembled WGS sequence"/>
</dbReference>
<keyword evidence="8 9" id="KW-0238">DNA-binding</keyword>
<reference evidence="12 13" key="1">
    <citation type="journal article" date="2016" name="Nat. Commun.">
        <title>Thousands of microbial genomes shed light on interconnected biogeochemical processes in an aquifer system.</title>
        <authorList>
            <person name="Anantharaman K."/>
            <person name="Brown C.T."/>
            <person name="Hug L.A."/>
            <person name="Sharon I."/>
            <person name="Castelle C.J."/>
            <person name="Probst A.J."/>
            <person name="Thomas B.C."/>
            <person name="Singh A."/>
            <person name="Wilkins M.J."/>
            <person name="Karaoz U."/>
            <person name="Brodie E.L."/>
            <person name="Williams K.H."/>
            <person name="Hubbard S.S."/>
            <person name="Banfield J.F."/>
        </authorList>
    </citation>
    <scope>NUCLEOTIDE SEQUENCE [LARGE SCALE GENOMIC DNA]</scope>
</reference>
<comment type="similarity">
    <text evidence="2 9 10">Belongs to the RecF family.</text>
</comment>
<dbReference type="GO" id="GO:0005524">
    <property type="term" value="F:ATP binding"/>
    <property type="evidence" value="ECO:0007669"/>
    <property type="project" value="UniProtKB-UniRule"/>
</dbReference>
<dbReference type="PANTHER" id="PTHR32182:SF0">
    <property type="entry name" value="DNA REPLICATION AND REPAIR PROTEIN RECF"/>
    <property type="match status" value="1"/>
</dbReference>
<name>A0A1G1VR28_9BACT</name>
<sequence length="367" mass="41851">MQLLSLTLENFRSYERKTFRFGTNTTLLVGNNAMGKTNVLEAISLLATGRSFRAQKTEEMILFTKELARVTGKVEQLLPATDGDTGPSVELEVLLTRGELQGKRVAKRRYRIDEVPKRYSDYVGRLVVVVFRPEDLELILGSPSVRRAFLDVVLSQIDREYRRSLVSYEKALVRRNRLLDAIREEGTARTHLAFWDQLIIKHGQVLTQKRMAFVEAINRFDAEIDSFRVTYDSSVVSASRLLQYAEQEVAVGYTLVGPHKDDFQIVTSDKRQVTSRGRDLALYGSRGEQRLAVLWLKLAELSYVSQTIGERPVLLLDDILSELDHDHRALVLRILPHQQTIMTTTDLHLVGQTKGIEVVELHQSQKD</sequence>
<proteinExistence type="inferred from homology"/>
<evidence type="ECO:0000313" key="12">
    <source>
        <dbReference type="EMBL" id="OGY17774.1"/>
    </source>
</evidence>
<protein>
    <recommendedName>
        <fullName evidence="3 9">DNA replication and repair protein RecF</fullName>
    </recommendedName>
</protein>
<dbReference type="Gene3D" id="3.40.50.300">
    <property type="entry name" value="P-loop containing nucleotide triphosphate hydrolases"/>
    <property type="match status" value="1"/>
</dbReference>
<dbReference type="GO" id="GO:0006302">
    <property type="term" value="P:double-strand break repair"/>
    <property type="evidence" value="ECO:0007669"/>
    <property type="project" value="TreeGrafter"/>
</dbReference>
<evidence type="ECO:0000256" key="6">
    <source>
        <dbReference type="ARBA" id="ARBA00022741"/>
    </source>
</evidence>
<evidence type="ECO:0000256" key="3">
    <source>
        <dbReference type="ARBA" id="ARBA00020170"/>
    </source>
</evidence>
<evidence type="ECO:0000256" key="10">
    <source>
        <dbReference type="RuleBase" id="RU000578"/>
    </source>
</evidence>
<dbReference type="AlphaFoldDB" id="A0A1G1VR28"/>
<evidence type="ECO:0000259" key="11">
    <source>
        <dbReference type="Pfam" id="PF02463"/>
    </source>
</evidence>
<evidence type="ECO:0000256" key="9">
    <source>
        <dbReference type="HAMAP-Rule" id="MF_00365"/>
    </source>
</evidence>
<dbReference type="PROSITE" id="PS00617">
    <property type="entry name" value="RECF_1"/>
    <property type="match status" value="1"/>
</dbReference>
<dbReference type="InterPro" id="IPR001238">
    <property type="entry name" value="DNA-binding_RecF"/>
</dbReference>
<comment type="caution">
    <text evidence="12">The sequence shown here is derived from an EMBL/GenBank/DDBJ whole genome shotgun (WGS) entry which is preliminary data.</text>
</comment>
<dbReference type="NCBIfam" id="TIGR00611">
    <property type="entry name" value="recf"/>
    <property type="match status" value="1"/>
</dbReference>
<evidence type="ECO:0000256" key="8">
    <source>
        <dbReference type="ARBA" id="ARBA00023125"/>
    </source>
</evidence>
<dbReference type="Gene3D" id="1.20.1050.90">
    <property type="entry name" value="RecF/RecN/SMC, N-terminal domain"/>
    <property type="match status" value="1"/>
</dbReference>
<dbReference type="HAMAP" id="MF_00365">
    <property type="entry name" value="RecF"/>
    <property type="match status" value="1"/>
</dbReference>
<evidence type="ECO:0000256" key="4">
    <source>
        <dbReference type="ARBA" id="ARBA00022490"/>
    </source>
</evidence>
<evidence type="ECO:0000256" key="5">
    <source>
        <dbReference type="ARBA" id="ARBA00022705"/>
    </source>
</evidence>